<dbReference type="AlphaFoldDB" id="A0AAV7U956"/>
<organism evidence="1 2">
    <name type="scientific">Pleurodeles waltl</name>
    <name type="common">Iberian ribbed newt</name>
    <dbReference type="NCBI Taxonomy" id="8319"/>
    <lineage>
        <taxon>Eukaryota</taxon>
        <taxon>Metazoa</taxon>
        <taxon>Chordata</taxon>
        <taxon>Craniata</taxon>
        <taxon>Vertebrata</taxon>
        <taxon>Euteleostomi</taxon>
        <taxon>Amphibia</taxon>
        <taxon>Batrachia</taxon>
        <taxon>Caudata</taxon>
        <taxon>Salamandroidea</taxon>
        <taxon>Salamandridae</taxon>
        <taxon>Pleurodelinae</taxon>
        <taxon>Pleurodeles</taxon>
    </lineage>
</organism>
<proteinExistence type="predicted"/>
<dbReference type="Proteomes" id="UP001066276">
    <property type="component" value="Chromosome 3_1"/>
</dbReference>
<comment type="caution">
    <text evidence="1">The sequence shown here is derived from an EMBL/GenBank/DDBJ whole genome shotgun (WGS) entry which is preliminary data.</text>
</comment>
<evidence type="ECO:0000313" key="2">
    <source>
        <dbReference type="Proteomes" id="UP001066276"/>
    </source>
</evidence>
<keyword evidence="2" id="KW-1185">Reference proteome</keyword>
<sequence length="154" mass="17256">MEGVSECMRVHVYRRTAAESLAGIGARPGEVLRSAAGPKSRVLGRQLSEAHRRRWHGAALGLGRATRLLDEGPEAAAVLRAEKSREVERWRLWAVDDRPEEEKGDCLAKERARRLLSGTARGLPPPRAVEYWVRWCQGERWGPLRWCGRGPAGK</sequence>
<reference evidence="1" key="1">
    <citation type="journal article" date="2022" name="bioRxiv">
        <title>Sequencing and chromosome-scale assembly of the giantPleurodeles waltlgenome.</title>
        <authorList>
            <person name="Brown T."/>
            <person name="Elewa A."/>
            <person name="Iarovenko S."/>
            <person name="Subramanian E."/>
            <person name="Araus A.J."/>
            <person name="Petzold A."/>
            <person name="Susuki M."/>
            <person name="Suzuki K.-i.T."/>
            <person name="Hayashi T."/>
            <person name="Toyoda A."/>
            <person name="Oliveira C."/>
            <person name="Osipova E."/>
            <person name="Leigh N.D."/>
            <person name="Simon A."/>
            <person name="Yun M.H."/>
        </authorList>
    </citation>
    <scope>NUCLEOTIDE SEQUENCE</scope>
    <source>
        <strain evidence="1">20211129_DDA</strain>
        <tissue evidence="1">Liver</tissue>
    </source>
</reference>
<name>A0AAV7U956_PLEWA</name>
<accession>A0AAV7U956</accession>
<gene>
    <name evidence="1" type="ORF">NDU88_002249</name>
</gene>
<dbReference type="EMBL" id="JANPWB010000005">
    <property type="protein sequence ID" value="KAJ1185457.1"/>
    <property type="molecule type" value="Genomic_DNA"/>
</dbReference>
<protein>
    <submittedName>
        <fullName evidence="1">Uncharacterized protein</fullName>
    </submittedName>
</protein>
<evidence type="ECO:0000313" key="1">
    <source>
        <dbReference type="EMBL" id="KAJ1185457.1"/>
    </source>
</evidence>